<keyword evidence="4" id="KW-1185">Reference proteome</keyword>
<comment type="caution">
    <text evidence="2">The sequence shown here is derived from an EMBL/GenBank/DDBJ whole genome shotgun (WGS) entry which is preliminary data.</text>
</comment>
<evidence type="ECO:0000313" key="3">
    <source>
        <dbReference type="Proteomes" id="UP000539473"/>
    </source>
</evidence>
<dbReference type="RefSeq" id="WP_184115903.1">
    <property type="nucleotide sequence ID" value="NZ_BNAJ01000018.1"/>
</dbReference>
<gene>
    <name evidence="1" type="ORF">GCM10017781_44370</name>
    <name evidence="2" type="ORF">HNQ07_004499</name>
</gene>
<evidence type="ECO:0000313" key="2">
    <source>
        <dbReference type="EMBL" id="MBB5378989.1"/>
    </source>
</evidence>
<reference evidence="1" key="4">
    <citation type="submission" date="2024-05" db="EMBL/GenBank/DDBJ databases">
        <authorList>
            <person name="Sun Q."/>
            <person name="Zhou Y."/>
        </authorList>
    </citation>
    <scope>NUCLEOTIDE SEQUENCE</scope>
    <source>
        <strain evidence="1">CGMCC 1.18437</strain>
    </source>
</reference>
<dbReference type="InterPro" id="IPR003738">
    <property type="entry name" value="SRAP"/>
</dbReference>
<proteinExistence type="predicted"/>
<reference evidence="4" key="2">
    <citation type="journal article" date="2019" name="Int. J. Syst. Evol. Microbiol.">
        <title>The Global Catalogue of Microorganisms (GCM) 10K type strain sequencing project: providing services to taxonomists for standard genome sequencing and annotation.</title>
        <authorList>
            <consortium name="The Broad Institute Genomics Platform"/>
            <consortium name="The Broad Institute Genome Sequencing Center for Infectious Disease"/>
            <person name="Wu L."/>
            <person name="Ma J."/>
        </authorList>
    </citation>
    <scope>NUCLEOTIDE SEQUENCE [LARGE SCALE GENOMIC DNA]</scope>
    <source>
        <strain evidence="4">CGMCC 1.18437</strain>
    </source>
</reference>
<evidence type="ECO:0000313" key="4">
    <source>
        <dbReference type="Proteomes" id="UP000619376"/>
    </source>
</evidence>
<dbReference type="GO" id="GO:0003697">
    <property type="term" value="F:single-stranded DNA binding"/>
    <property type="evidence" value="ECO:0007669"/>
    <property type="project" value="InterPro"/>
</dbReference>
<protein>
    <submittedName>
        <fullName evidence="2">Putative SOS response-associated peptidase YedK</fullName>
    </submittedName>
</protein>
<dbReference type="AlphaFoldDB" id="A0A7W8KLV7"/>
<name>A0A7W8KLV7_9DEIO</name>
<reference evidence="1" key="1">
    <citation type="journal article" date="2014" name="Int. J. Syst. Evol. Microbiol.">
        <title>Complete genome of a new Firmicutes species belonging to the dominant human colonic microbiota ('Ruminococcus bicirculans') reveals two chromosomes and a selective capacity to utilize plant glucans.</title>
        <authorList>
            <consortium name="NISC Comparative Sequencing Program"/>
            <person name="Wegmann U."/>
            <person name="Louis P."/>
            <person name="Goesmann A."/>
            <person name="Henrissat B."/>
            <person name="Duncan S.H."/>
            <person name="Flint H.J."/>
        </authorList>
    </citation>
    <scope>NUCLEOTIDE SEQUENCE</scope>
    <source>
        <strain evidence="1">CGMCC 1.18437</strain>
    </source>
</reference>
<reference evidence="2 3" key="3">
    <citation type="submission" date="2020-08" db="EMBL/GenBank/DDBJ databases">
        <title>Genomic Encyclopedia of Type Strains, Phase IV (KMG-IV): sequencing the most valuable type-strain genomes for metagenomic binning, comparative biology and taxonomic classification.</title>
        <authorList>
            <person name="Goeker M."/>
        </authorList>
    </citation>
    <scope>NUCLEOTIDE SEQUENCE [LARGE SCALE GENOMIC DNA]</scope>
    <source>
        <strain evidence="2 3">DSM 27521</strain>
    </source>
</reference>
<dbReference type="GO" id="GO:0106300">
    <property type="term" value="P:protein-DNA covalent cross-linking repair"/>
    <property type="evidence" value="ECO:0007669"/>
    <property type="project" value="InterPro"/>
</dbReference>
<accession>A0A7W8KLV7</accession>
<organism evidence="2 3">
    <name type="scientific">Deinococcus metalli</name>
    <dbReference type="NCBI Taxonomy" id="1141878"/>
    <lineage>
        <taxon>Bacteria</taxon>
        <taxon>Thermotogati</taxon>
        <taxon>Deinococcota</taxon>
        <taxon>Deinococci</taxon>
        <taxon>Deinococcales</taxon>
        <taxon>Deinococcaceae</taxon>
        <taxon>Deinococcus</taxon>
    </lineage>
</organism>
<dbReference type="EMBL" id="BNAJ01000018">
    <property type="protein sequence ID" value="GHF63555.1"/>
    <property type="molecule type" value="Genomic_DNA"/>
</dbReference>
<dbReference type="InterPro" id="IPR036590">
    <property type="entry name" value="SRAP-like"/>
</dbReference>
<dbReference type="EMBL" id="JACHFK010000018">
    <property type="protein sequence ID" value="MBB5378989.1"/>
    <property type="molecule type" value="Genomic_DNA"/>
</dbReference>
<dbReference type="SUPFAM" id="SSF143081">
    <property type="entry name" value="BB1717-like"/>
    <property type="match status" value="1"/>
</dbReference>
<evidence type="ECO:0000313" key="1">
    <source>
        <dbReference type="EMBL" id="GHF63555.1"/>
    </source>
</evidence>
<dbReference type="Gene3D" id="3.90.1680.10">
    <property type="entry name" value="SOS response associated peptidase-like"/>
    <property type="match status" value="1"/>
</dbReference>
<dbReference type="Pfam" id="PF02586">
    <property type="entry name" value="SRAP"/>
    <property type="match status" value="1"/>
</dbReference>
<dbReference type="Proteomes" id="UP000619376">
    <property type="component" value="Unassembled WGS sequence"/>
</dbReference>
<dbReference type="Proteomes" id="UP000539473">
    <property type="component" value="Unassembled WGS sequence"/>
</dbReference>
<sequence length="74" mass="8057">MAGLWNRTVTPDGLLESCTIITRPPTPDLVDVHDRMPALLLSKDIVAWLDAPPAQARTAALTSWQPRILTVTPA</sequence>